<name>A0ACC1WQC0_MELAZ</name>
<comment type="caution">
    <text evidence="1">The sequence shown here is derived from an EMBL/GenBank/DDBJ whole genome shotgun (WGS) entry which is preliminary data.</text>
</comment>
<reference evidence="1 2" key="1">
    <citation type="journal article" date="2023" name="Science">
        <title>Complex scaffold remodeling in plant triterpene biosynthesis.</title>
        <authorList>
            <person name="De La Pena R."/>
            <person name="Hodgson H."/>
            <person name="Liu J.C."/>
            <person name="Stephenson M.J."/>
            <person name="Martin A.C."/>
            <person name="Owen C."/>
            <person name="Harkess A."/>
            <person name="Leebens-Mack J."/>
            <person name="Jimenez L.E."/>
            <person name="Osbourn A."/>
            <person name="Sattely E.S."/>
        </authorList>
    </citation>
    <scope>NUCLEOTIDE SEQUENCE [LARGE SCALE GENOMIC DNA]</scope>
    <source>
        <strain evidence="2">cv. JPN11</strain>
        <tissue evidence="1">Leaf</tissue>
    </source>
</reference>
<dbReference type="EMBL" id="CM051407">
    <property type="protein sequence ID" value="KAJ4701341.1"/>
    <property type="molecule type" value="Genomic_DNA"/>
</dbReference>
<organism evidence="1 2">
    <name type="scientific">Melia azedarach</name>
    <name type="common">Chinaberry tree</name>
    <dbReference type="NCBI Taxonomy" id="155640"/>
    <lineage>
        <taxon>Eukaryota</taxon>
        <taxon>Viridiplantae</taxon>
        <taxon>Streptophyta</taxon>
        <taxon>Embryophyta</taxon>
        <taxon>Tracheophyta</taxon>
        <taxon>Spermatophyta</taxon>
        <taxon>Magnoliopsida</taxon>
        <taxon>eudicotyledons</taxon>
        <taxon>Gunneridae</taxon>
        <taxon>Pentapetalae</taxon>
        <taxon>rosids</taxon>
        <taxon>malvids</taxon>
        <taxon>Sapindales</taxon>
        <taxon>Meliaceae</taxon>
        <taxon>Melia</taxon>
    </lineage>
</organism>
<sequence>MTKTNKRTVKPKKRTQAQLGSRERARATSKGLLRCSVNCLSFRLQGLRSMDRFLDGFVLEAYSKPRGFWGIIFNQIICTFAFLVPLSLVHFLFLVQSYFPFFTCRENF</sequence>
<dbReference type="Proteomes" id="UP001164539">
    <property type="component" value="Chromosome 14"/>
</dbReference>
<gene>
    <name evidence="1" type="ORF">OWV82_024599</name>
</gene>
<proteinExistence type="predicted"/>
<accession>A0ACC1WQC0</accession>
<keyword evidence="2" id="KW-1185">Reference proteome</keyword>
<evidence type="ECO:0000313" key="1">
    <source>
        <dbReference type="EMBL" id="KAJ4701341.1"/>
    </source>
</evidence>
<evidence type="ECO:0000313" key="2">
    <source>
        <dbReference type="Proteomes" id="UP001164539"/>
    </source>
</evidence>
<protein>
    <submittedName>
        <fullName evidence="1">Uncharacterized protein</fullName>
    </submittedName>
</protein>